<accession>A0ABX3A703</accession>
<protein>
    <submittedName>
        <fullName evidence="1">Uncharacterized protein</fullName>
    </submittedName>
</protein>
<proteinExistence type="predicted"/>
<sequence>MAQLSLLDQYSVPSCKKDLCFWGVVPVKSGFLEKINTPAVSGDLSIQWLVEGKSLLTKKSSSIIDVAAIFTIKNKSFEKLRKDFEYISRFEFLEMASNPV</sequence>
<name>A0ABX3A703_9GAMM</name>
<organism evidence="1 2">
    <name type="scientific">Piscirickettsia litoralis</name>
    <dbReference type="NCBI Taxonomy" id="1891921"/>
    <lineage>
        <taxon>Bacteria</taxon>
        <taxon>Pseudomonadati</taxon>
        <taxon>Pseudomonadota</taxon>
        <taxon>Gammaproteobacteria</taxon>
        <taxon>Thiotrichales</taxon>
        <taxon>Piscirickettsiaceae</taxon>
        <taxon>Piscirickettsia</taxon>
    </lineage>
</organism>
<reference evidence="1 2" key="1">
    <citation type="submission" date="2016-08" db="EMBL/GenBank/DDBJ databases">
        <title>Draft genome sequence of Candidatus Piscirickettsia litoralis, from seawater.</title>
        <authorList>
            <person name="Wan X."/>
            <person name="Lee A.J."/>
            <person name="Hou S."/>
            <person name="Donachie S.P."/>
        </authorList>
    </citation>
    <scope>NUCLEOTIDE SEQUENCE [LARGE SCALE GENOMIC DNA]</scope>
    <source>
        <strain evidence="1 2">Y2</strain>
    </source>
</reference>
<dbReference type="EMBL" id="MDTU01000001">
    <property type="protein sequence ID" value="ODN43295.1"/>
    <property type="molecule type" value="Genomic_DNA"/>
</dbReference>
<comment type="caution">
    <text evidence="1">The sequence shown here is derived from an EMBL/GenBank/DDBJ whole genome shotgun (WGS) entry which is preliminary data.</text>
</comment>
<evidence type="ECO:0000313" key="2">
    <source>
        <dbReference type="Proteomes" id="UP000094329"/>
    </source>
</evidence>
<dbReference type="Proteomes" id="UP000094329">
    <property type="component" value="Unassembled WGS sequence"/>
</dbReference>
<keyword evidence="2" id="KW-1185">Reference proteome</keyword>
<evidence type="ECO:0000313" key="1">
    <source>
        <dbReference type="EMBL" id="ODN43295.1"/>
    </source>
</evidence>
<gene>
    <name evidence="1" type="ORF">BGC07_10640</name>
</gene>
<dbReference type="RefSeq" id="WP_069313093.1">
    <property type="nucleotide sequence ID" value="NZ_MDTU01000001.1"/>
</dbReference>